<sequence length="196" mass="21321">MSALRNITVAALLSVALTACVTAAPKTDASLRQQEAQVVARAFPVEQMLAEQIALSRRQLYVSLSREFPGKDASIETYVEEFQAANMRAVLEDLVGVVADEFAANFTAAELQVFRRVLLSPAGQEAMQPGVPTDKLSPAAINALLEIERNVDHGRMAAFGQALGQRHKELALLARLRAERAQELNKARLAELGLQK</sequence>
<dbReference type="KEGG" id="fer:FNB15_07065"/>
<evidence type="ECO:0000313" key="3">
    <source>
        <dbReference type="Proteomes" id="UP000317496"/>
    </source>
</evidence>
<feature type="chain" id="PRO_5022145296" description="DUF2059 domain-containing protein" evidence="1">
    <location>
        <begin position="24"/>
        <end position="196"/>
    </location>
</feature>
<proteinExistence type="predicted"/>
<protein>
    <recommendedName>
        <fullName evidence="4">DUF2059 domain-containing protein</fullName>
    </recommendedName>
</protein>
<evidence type="ECO:0008006" key="4">
    <source>
        <dbReference type="Google" id="ProtNLM"/>
    </source>
</evidence>
<organism evidence="2 3">
    <name type="scientific">Ferrovibrio terrae</name>
    <dbReference type="NCBI Taxonomy" id="2594003"/>
    <lineage>
        <taxon>Bacteria</taxon>
        <taxon>Pseudomonadati</taxon>
        <taxon>Pseudomonadota</taxon>
        <taxon>Alphaproteobacteria</taxon>
        <taxon>Rhodospirillales</taxon>
        <taxon>Rhodospirillaceae</taxon>
        <taxon>Ferrovibrio</taxon>
    </lineage>
</organism>
<accession>A0A516GZU2</accession>
<dbReference type="Proteomes" id="UP000317496">
    <property type="component" value="Chromosome"/>
</dbReference>
<keyword evidence="3" id="KW-1185">Reference proteome</keyword>
<dbReference type="PROSITE" id="PS51257">
    <property type="entry name" value="PROKAR_LIPOPROTEIN"/>
    <property type="match status" value="1"/>
</dbReference>
<dbReference type="AlphaFoldDB" id="A0A516GZU2"/>
<dbReference type="EMBL" id="CP041636">
    <property type="protein sequence ID" value="QDO97048.1"/>
    <property type="molecule type" value="Genomic_DNA"/>
</dbReference>
<evidence type="ECO:0000256" key="1">
    <source>
        <dbReference type="SAM" id="SignalP"/>
    </source>
</evidence>
<gene>
    <name evidence="2" type="ORF">FNB15_07065</name>
</gene>
<name>A0A516GZU2_9PROT</name>
<reference evidence="2 3" key="1">
    <citation type="submission" date="2019-07" db="EMBL/GenBank/DDBJ databases">
        <title>Genome sequencing for Ferrovibrio sp. K5.</title>
        <authorList>
            <person name="Park S.-J."/>
        </authorList>
    </citation>
    <scope>NUCLEOTIDE SEQUENCE [LARGE SCALE GENOMIC DNA]</scope>
    <source>
        <strain evidence="2 3">K5</strain>
    </source>
</reference>
<dbReference type="RefSeq" id="WP_144068029.1">
    <property type="nucleotide sequence ID" value="NZ_CP041636.1"/>
</dbReference>
<feature type="signal peptide" evidence="1">
    <location>
        <begin position="1"/>
        <end position="23"/>
    </location>
</feature>
<keyword evidence="1" id="KW-0732">Signal</keyword>
<evidence type="ECO:0000313" key="2">
    <source>
        <dbReference type="EMBL" id="QDO97048.1"/>
    </source>
</evidence>